<name>A0A3S4R995_9ACAR</name>
<feature type="compositionally biased region" description="Basic and acidic residues" evidence="5">
    <location>
        <begin position="76"/>
        <end position="90"/>
    </location>
</feature>
<dbReference type="PANTHER" id="PTHR12972:SF0">
    <property type="entry name" value="PROTEIN DOWNSTREAM NEIGHBOR OF SON"/>
    <property type="match status" value="1"/>
</dbReference>
<evidence type="ECO:0000313" key="7">
    <source>
        <dbReference type="Proteomes" id="UP000285301"/>
    </source>
</evidence>
<evidence type="ECO:0000256" key="5">
    <source>
        <dbReference type="SAM" id="MobiDB-lite"/>
    </source>
</evidence>
<protein>
    <submittedName>
        <fullName evidence="6">Protein downstream neighbor of Son-like protein</fullName>
    </submittedName>
</protein>
<feature type="compositionally biased region" description="Polar residues" evidence="5">
    <location>
        <begin position="339"/>
        <end position="350"/>
    </location>
</feature>
<keyword evidence="7" id="KW-1185">Reference proteome</keyword>
<feature type="region of interest" description="Disordered" evidence="5">
    <location>
        <begin position="65"/>
        <end position="106"/>
    </location>
</feature>
<evidence type="ECO:0000256" key="4">
    <source>
        <dbReference type="ARBA" id="ARBA00025806"/>
    </source>
</evidence>
<evidence type="ECO:0000313" key="6">
    <source>
        <dbReference type="EMBL" id="RWS13254.1"/>
    </source>
</evidence>
<dbReference type="InterPro" id="IPR024861">
    <property type="entry name" value="Donson"/>
</dbReference>
<dbReference type="EMBL" id="NCKU01001049">
    <property type="protein sequence ID" value="RWS13254.1"/>
    <property type="molecule type" value="Genomic_DNA"/>
</dbReference>
<evidence type="ECO:0000256" key="2">
    <source>
        <dbReference type="ARBA" id="ARBA00022473"/>
    </source>
</evidence>
<feature type="compositionally biased region" description="Basic residues" evidence="5">
    <location>
        <begin position="91"/>
        <end position="104"/>
    </location>
</feature>
<dbReference type="PANTHER" id="PTHR12972">
    <property type="entry name" value="DOWNSTREAM NEIGHBOR OF SON"/>
    <property type="match status" value="1"/>
</dbReference>
<sequence>MDSNGSKKASPKSPRFIKPMEVFLCRKKKRISNISPTCLKLFSPLKCVDLNSPKKDKDTTAIKTKSPFKKLSANESEGRKENRIRSYCKEKARKSKSPKKHSTKRQLNFQINEETTVPVITLDEDANLEPPLPKIQKTSNLIFVEDRNKLPVDWSLKTRIRFISKKQFPFKGNFKASEDATGSTAFVRCLFSSPNKSPLKHCKNTPSSLSQAPALDTSLVAKLRQHCFVWIYPNFSWLPLFPRLNVSNSTVKNPIPMDNSSLMESLFNDWCYSVRSLYQLIKVRQNAFFYLCSNAFTVLFRAAGVASIDEITAFVHPTSSGFRKLLKDEEISFSMPLRENNSQASENETENSQKPDETNVIEGDDESMVFLESLGLSQQDFPSLKQNKTKSSENMSASKNSLLMIQGPDTMLFLTFLTSSPQYVVAKTGPFAGIPPTLLSPVAFHGGSLYPLKLKESEIIHKDNPLYSLEISGPVLPNNVHGLCEFMRETQDGNYKASLSTQESTAPFTKVNAALRCSPDNTLSVFATESLKDCGCHIEFLNDICASTSRTNRTISNIVLENFAYSFE</sequence>
<keyword evidence="2" id="KW-0217">Developmental protein</keyword>
<comment type="subcellular location">
    <subcellularLocation>
        <location evidence="1">Nucleus</location>
    </subcellularLocation>
</comment>
<comment type="similarity">
    <text evidence="4">Belongs to the DONSON family.</text>
</comment>
<accession>A0A3S4R995</accession>
<dbReference type="PRINTS" id="PR02064">
    <property type="entry name" value="DONSON"/>
</dbReference>
<dbReference type="GO" id="GO:0005634">
    <property type="term" value="C:nucleus"/>
    <property type="evidence" value="ECO:0007669"/>
    <property type="project" value="UniProtKB-SubCell"/>
</dbReference>
<gene>
    <name evidence="6" type="ORF">B4U79_09871</name>
</gene>
<dbReference type="AlphaFoldDB" id="A0A3S4R995"/>
<keyword evidence="3" id="KW-0539">Nucleus</keyword>
<dbReference type="OrthoDB" id="534063at2759"/>
<proteinExistence type="inferred from homology"/>
<organism evidence="6 7">
    <name type="scientific">Dinothrombium tinctorium</name>
    <dbReference type="NCBI Taxonomy" id="1965070"/>
    <lineage>
        <taxon>Eukaryota</taxon>
        <taxon>Metazoa</taxon>
        <taxon>Ecdysozoa</taxon>
        <taxon>Arthropoda</taxon>
        <taxon>Chelicerata</taxon>
        <taxon>Arachnida</taxon>
        <taxon>Acari</taxon>
        <taxon>Acariformes</taxon>
        <taxon>Trombidiformes</taxon>
        <taxon>Prostigmata</taxon>
        <taxon>Anystina</taxon>
        <taxon>Parasitengona</taxon>
        <taxon>Trombidioidea</taxon>
        <taxon>Trombidiidae</taxon>
        <taxon>Dinothrombium</taxon>
    </lineage>
</organism>
<dbReference type="STRING" id="1965070.A0A3S4R995"/>
<reference evidence="6 7" key="1">
    <citation type="journal article" date="2018" name="Gigascience">
        <title>Genomes of trombidid mites reveal novel predicted allergens and laterally-transferred genes associated with secondary metabolism.</title>
        <authorList>
            <person name="Dong X."/>
            <person name="Chaisiri K."/>
            <person name="Xia D."/>
            <person name="Armstrong S.D."/>
            <person name="Fang Y."/>
            <person name="Donnelly M.J."/>
            <person name="Kadowaki T."/>
            <person name="McGarry J.W."/>
            <person name="Darby A.C."/>
            <person name="Makepeace B.L."/>
        </authorList>
    </citation>
    <scope>NUCLEOTIDE SEQUENCE [LARGE SCALE GENOMIC DNA]</scope>
    <source>
        <strain evidence="6">UoL-WK</strain>
    </source>
</reference>
<evidence type="ECO:0000256" key="3">
    <source>
        <dbReference type="ARBA" id="ARBA00023242"/>
    </source>
</evidence>
<feature type="region of interest" description="Disordered" evidence="5">
    <location>
        <begin position="336"/>
        <end position="360"/>
    </location>
</feature>
<dbReference type="Proteomes" id="UP000285301">
    <property type="component" value="Unassembled WGS sequence"/>
</dbReference>
<comment type="caution">
    <text evidence="6">The sequence shown here is derived from an EMBL/GenBank/DDBJ whole genome shotgun (WGS) entry which is preliminary data.</text>
</comment>
<dbReference type="GO" id="GO:0033260">
    <property type="term" value="P:nuclear DNA replication"/>
    <property type="evidence" value="ECO:0007669"/>
    <property type="project" value="TreeGrafter"/>
</dbReference>
<evidence type="ECO:0000256" key="1">
    <source>
        <dbReference type="ARBA" id="ARBA00004123"/>
    </source>
</evidence>